<evidence type="ECO:0000256" key="1">
    <source>
        <dbReference type="ARBA" id="ARBA00022527"/>
    </source>
</evidence>
<dbReference type="InterPro" id="IPR050267">
    <property type="entry name" value="Anti-sigma-factor_SerPK"/>
</dbReference>
<dbReference type="PANTHER" id="PTHR35526:SF3">
    <property type="entry name" value="ANTI-SIGMA-F FACTOR RSBW"/>
    <property type="match status" value="1"/>
</dbReference>
<evidence type="ECO:0000313" key="4">
    <source>
        <dbReference type="Proteomes" id="UP001321582"/>
    </source>
</evidence>
<dbReference type="Gene3D" id="3.30.565.10">
    <property type="entry name" value="Histidine kinase-like ATPase, C-terminal domain"/>
    <property type="match status" value="1"/>
</dbReference>
<dbReference type="InterPro" id="IPR036890">
    <property type="entry name" value="HATPase_C_sf"/>
</dbReference>
<evidence type="ECO:0000259" key="2">
    <source>
        <dbReference type="Pfam" id="PF13581"/>
    </source>
</evidence>
<keyword evidence="1" id="KW-0808">Transferase</keyword>
<protein>
    <recommendedName>
        <fullName evidence="2">Histidine kinase/HSP90-like ATPase domain-containing protein</fullName>
    </recommendedName>
</protein>
<accession>A0AAU9DCW9</accession>
<dbReference type="InterPro" id="IPR003594">
    <property type="entry name" value="HATPase_dom"/>
</dbReference>
<dbReference type="CDD" id="cd16936">
    <property type="entry name" value="HATPase_RsbW-like"/>
    <property type="match status" value="1"/>
</dbReference>
<keyword evidence="1" id="KW-0723">Serine/threonine-protein kinase</keyword>
<dbReference type="Proteomes" id="UP001321582">
    <property type="component" value="Chromosome"/>
</dbReference>
<dbReference type="PANTHER" id="PTHR35526">
    <property type="entry name" value="ANTI-SIGMA-F FACTOR RSBW-RELATED"/>
    <property type="match status" value="1"/>
</dbReference>
<reference evidence="3 4" key="1">
    <citation type="submission" date="2022-11" db="EMBL/GenBank/DDBJ databases">
        <title>Haliovirga abyssi gen. nov., sp. nov., a mesophilic fermentative bacterium isolated from the Iheya North hydrothermal field and the proposal of Haliovirgaceae fam. nov.</title>
        <authorList>
            <person name="Miyazaki U."/>
            <person name="Tame A."/>
            <person name="Miyazaki J."/>
            <person name="Takai K."/>
            <person name="Sawayama S."/>
            <person name="Kitajima M."/>
            <person name="Okamoto A."/>
            <person name="Nakagawa S."/>
        </authorList>
    </citation>
    <scope>NUCLEOTIDE SEQUENCE [LARGE SCALE GENOMIC DNA]</scope>
    <source>
        <strain evidence="3 4">IC12</strain>
    </source>
</reference>
<evidence type="ECO:0000313" key="3">
    <source>
        <dbReference type="EMBL" id="BDU50147.1"/>
    </source>
</evidence>
<proteinExistence type="predicted"/>
<dbReference type="EMBL" id="AP027059">
    <property type="protein sequence ID" value="BDU50147.1"/>
    <property type="molecule type" value="Genomic_DNA"/>
</dbReference>
<dbReference type="KEGG" id="haby:HLVA_07160"/>
<organism evidence="3 4">
    <name type="scientific">Haliovirga abyssi</name>
    <dbReference type="NCBI Taxonomy" id="2996794"/>
    <lineage>
        <taxon>Bacteria</taxon>
        <taxon>Fusobacteriati</taxon>
        <taxon>Fusobacteriota</taxon>
        <taxon>Fusobacteriia</taxon>
        <taxon>Fusobacteriales</taxon>
        <taxon>Haliovirgaceae</taxon>
        <taxon>Haliovirga</taxon>
    </lineage>
</organism>
<dbReference type="Pfam" id="PF13581">
    <property type="entry name" value="HATPase_c_2"/>
    <property type="match status" value="1"/>
</dbReference>
<sequence length="140" mass="16425">MEKIFELKIAAYYKNIKIIKNLTEATLDLFEFDSNTNYMLKLAVAEASANIIEHAYKKEVDKDIIYTIEQYDDKLVFIFRDFGIKTDIKDIKSRELEEYEENGLGVFLITSIMDDVNYFQLEDGTRLELTKYFSGDVNNE</sequence>
<keyword evidence="1" id="KW-0418">Kinase</keyword>
<dbReference type="SUPFAM" id="SSF55874">
    <property type="entry name" value="ATPase domain of HSP90 chaperone/DNA topoisomerase II/histidine kinase"/>
    <property type="match status" value="1"/>
</dbReference>
<feature type="domain" description="Histidine kinase/HSP90-like ATPase" evidence="2">
    <location>
        <begin position="23"/>
        <end position="131"/>
    </location>
</feature>
<dbReference type="RefSeq" id="WP_307905082.1">
    <property type="nucleotide sequence ID" value="NZ_AP027059.1"/>
</dbReference>
<dbReference type="GO" id="GO:0004674">
    <property type="term" value="F:protein serine/threonine kinase activity"/>
    <property type="evidence" value="ECO:0007669"/>
    <property type="project" value="UniProtKB-KW"/>
</dbReference>
<keyword evidence="4" id="KW-1185">Reference proteome</keyword>
<gene>
    <name evidence="3" type="ORF">HLVA_07160</name>
</gene>
<name>A0AAU9DCW9_9FUSO</name>
<dbReference type="AlphaFoldDB" id="A0AAU9DCW9"/>